<evidence type="ECO:0000313" key="2">
    <source>
        <dbReference type="Proteomes" id="UP000680706"/>
    </source>
</evidence>
<organism evidence="1 2">
    <name type="scientific">Pseudovibrio brasiliensis</name>
    <dbReference type="NCBI Taxonomy" id="1898042"/>
    <lineage>
        <taxon>Bacteria</taxon>
        <taxon>Pseudomonadati</taxon>
        <taxon>Pseudomonadota</taxon>
        <taxon>Alphaproteobacteria</taxon>
        <taxon>Hyphomicrobiales</taxon>
        <taxon>Stappiaceae</taxon>
        <taxon>Pseudovibrio</taxon>
    </lineage>
</organism>
<gene>
    <name evidence="1" type="ORF">KGB56_02640</name>
</gene>
<dbReference type="RefSeq" id="WP_075699960.1">
    <property type="nucleotide sequence ID" value="NZ_CP074126.1"/>
</dbReference>
<accession>A0ABX8AP72</accession>
<evidence type="ECO:0008006" key="3">
    <source>
        <dbReference type="Google" id="ProtNLM"/>
    </source>
</evidence>
<dbReference type="EMBL" id="CP074126">
    <property type="protein sequence ID" value="QUS56368.1"/>
    <property type="molecule type" value="Genomic_DNA"/>
</dbReference>
<keyword evidence="2" id="KW-1185">Reference proteome</keyword>
<protein>
    <recommendedName>
        <fullName evidence="3">Lipoprotein</fullName>
    </recommendedName>
</protein>
<proteinExistence type="predicted"/>
<reference evidence="1 2" key="1">
    <citation type="journal article" date="2021" name="Angew. Chem. Int. Ed. Engl.">
        <title>A novel family of nonribosomal peptides modulate collective behavior in Pseudovibrio bacteria isolated from marine sponges.</title>
        <authorList>
            <person name="Ioca L.P."/>
            <person name="Dai Y."/>
            <person name="Kunakom S."/>
            <person name="Diaz-Espinosa J."/>
            <person name="Krunic A."/>
            <person name="Crnkovic C.M."/>
            <person name="Orjala J."/>
            <person name="Sanchez L.M."/>
            <person name="Ferreira A.G."/>
            <person name="Berlinck R.G.S."/>
            <person name="Eustaquio A.S."/>
        </authorList>
    </citation>
    <scope>NUCLEOTIDE SEQUENCE [LARGE SCALE GENOMIC DNA]</scope>
    <source>
        <strain evidence="1 2">Ab134</strain>
    </source>
</reference>
<dbReference type="Proteomes" id="UP000680706">
    <property type="component" value="Chromosome"/>
</dbReference>
<name>A0ABX8AP72_9HYPH</name>
<dbReference type="PROSITE" id="PS51257">
    <property type="entry name" value="PROKAR_LIPOPROTEIN"/>
    <property type="match status" value="1"/>
</dbReference>
<evidence type="ECO:0000313" key="1">
    <source>
        <dbReference type="EMBL" id="QUS56368.1"/>
    </source>
</evidence>
<sequence length="142" mass="15239">MFLKHCGLVVCLLLAACNGEDQTTAVSDASATSVAENVVSASQPRSVVVESMQVAWQKASALEEQLGAEWSLMSVTFTEVDPQSHAPIASPRLSVKERLSLAEAAIRQAPGCYYHGYDPATNAVKGFIWEELDNIIVVLAEC</sequence>